<keyword evidence="3" id="KW-1185">Reference proteome</keyword>
<protein>
    <submittedName>
        <fullName evidence="2">Uncharacterized protein</fullName>
    </submittedName>
</protein>
<feature type="region of interest" description="Disordered" evidence="1">
    <location>
        <begin position="1"/>
        <end position="56"/>
    </location>
</feature>
<evidence type="ECO:0000256" key="1">
    <source>
        <dbReference type="SAM" id="MobiDB-lite"/>
    </source>
</evidence>
<feature type="compositionally biased region" description="Gly residues" evidence="1">
    <location>
        <begin position="22"/>
        <end position="35"/>
    </location>
</feature>
<name>A0A3L8RTE1_CHLGU</name>
<evidence type="ECO:0000313" key="2">
    <source>
        <dbReference type="EMBL" id="RLV84240.1"/>
    </source>
</evidence>
<dbReference type="Proteomes" id="UP000276834">
    <property type="component" value="Unassembled WGS sequence"/>
</dbReference>
<gene>
    <name evidence="2" type="ORF">DV515_00016314</name>
</gene>
<evidence type="ECO:0000313" key="3">
    <source>
        <dbReference type="Proteomes" id="UP000276834"/>
    </source>
</evidence>
<reference evidence="2 3" key="1">
    <citation type="journal article" date="2018" name="Proc. R. Soc. B">
        <title>A non-coding region near Follistatin controls head colour polymorphism in the Gouldian finch.</title>
        <authorList>
            <person name="Toomey M.B."/>
            <person name="Marques C.I."/>
            <person name="Andrade P."/>
            <person name="Araujo P.M."/>
            <person name="Sabatino S."/>
            <person name="Gazda M.A."/>
            <person name="Afonso S."/>
            <person name="Lopes R.J."/>
            <person name="Corbo J.C."/>
            <person name="Carneiro M."/>
        </authorList>
    </citation>
    <scope>NUCLEOTIDE SEQUENCE [LARGE SCALE GENOMIC DNA]</scope>
    <source>
        <strain evidence="2">Red01</strain>
        <tissue evidence="2">Muscle</tissue>
    </source>
</reference>
<dbReference type="EMBL" id="QUSF01000288">
    <property type="protein sequence ID" value="RLV84240.1"/>
    <property type="molecule type" value="Genomic_DNA"/>
</dbReference>
<dbReference type="AlphaFoldDB" id="A0A3L8RTE1"/>
<accession>A0A3L8RTE1</accession>
<organism evidence="2 3">
    <name type="scientific">Chloebia gouldiae</name>
    <name type="common">Gouldian finch</name>
    <name type="synonym">Erythrura gouldiae</name>
    <dbReference type="NCBI Taxonomy" id="44316"/>
    <lineage>
        <taxon>Eukaryota</taxon>
        <taxon>Metazoa</taxon>
        <taxon>Chordata</taxon>
        <taxon>Craniata</taxon>
        <taxon>Vertebrata</taxon>
        <taxon>Euteleostomi</taxon>
        <taxon>Archelosauria</taxon>
        <taxon>Archosauria</taxon>
        <taxon>Dinosauria</taxon>
        <taxon>Saurischia</taxon>
        <taxon>Theropoda</taxon>
        <taxon>Coelurosauria</taxon>
        <taxon>Aves</taxon>
        <taxon>Neognathae</taxon>
        <taxon>Neoaves</taxon>
        <taxon>Telluraves</taxon>
        <taxon>Australaves</taxon>
        <taxon>Passeriformes</taxon>
        <taxon>Passeroidea</taxon>
        <taxon>Passeridae</taxon>
        <taxon>Chloebia</taxon>
    </lineage>
</organism>
<proteinExistence type="predicted"/>
<sequence>MPRTGSPEGWCGRGVHAVGPASGPGAGGGPGGPGPGSRTRAPCPSEPGLPPAFHGHGFHCSRRVLARSAHPPALLSLGSPL</sequence>
<comment type="caution">
    <text evidence="2">The sequence shown here is derived from an EMBL/GenBank/DDBJ whole genome shotgun (WGS) entry which is preliminary data.</text>
</comment>